<geneLocation type="plasmid" evidence="5">
    <name>pemeittgr7c</name>
</geneLocation>
<reference evidence="4 5" key="1">
    <citation type="submission" date="2019-06" db="EMBL/GenBank/DDBJ databases">
        <title>Complete genome sequence of Ensifer mexicanus ITTG R7 isolated from nodules of Acacia angustissima (Mill.) Kuntze.</title>
        <authorList>
            <person name="Rincon-Rosales R."/>
            <person name="Rogel M.A."/>
            <person name="Guerrero G."/>
            <person name="Rincon-Molina C.I."/>
            <person name="Lopez-Lopez A."/>
            <person name="Martinez-Romero E."/>
        </authorList>
    </citation>
    <scope>NUCLEOTIDE SEQUENCE [LARGE SCALE GENOMIC DNA]</scope>
    <source>
        <strain evidence="4 5">ITTG R7</strain>
        <plasmid evidence="5">pemeittgr7c</plasmid>
    </source>
</reference>
<dbReference type="KEGG" id="emx:FKV68_28945"/>
<dbReference type="GO" id="GO:0016491">
    <property type="term" value="F:oxidoreductase activity"/>
    <property type="evidence" value="ECO:0007669"/>
    <property type="project" value="UniProtKB-KW"/>
</dbReference>
<evidence type="ECO:0000313" key="5">
    <source>
        <dbReference type="Proteomes" id="UP000510721"/>
    </source>
</evidence>
<accession>A0A859QK51</accession>
<dbReference type="FunFam" id="3.40.50.720:FF:000594">
    <property type="entry name" value="Short-chain oxidoreductase"/>
    <property type="match status" value="1"/>
</dbReference>
<name>A0A859QK51_9HYPH</name>
<keyword evidence="5" id="KW-1185">Reference proteome</keyword>
<evidence type="ECO:0000256" key="3">
    <source>
        <dbReference type="ARBA" id="ARBA00071493"/>
    </source>
</evidence>
<dbReference type="PANTHER" id="PTHR24320">
    <property type="entry name" value="RETINOL DEHYDROGENASE"/>
    <property type="match status" value="1"/>
</dbReference>
<protein>
    <recommendedName>
        <fullName evidence="3">Probable oxidoreductase</fullName>
    </recommendedName>
</protein>
<proteinExistence type="inferred from homology"/>
<dbReference type="InterPro" id="IPR036291">
    <property type="entry name" value="NAD(P)-bd_dom_sf"/>
</dbReference>
<gene>
    <name evidence="4" type="ORF">FKV68_28945</name>
</gene>
<evidence type="ECO:0000256" key="2">
    <source>
        <dbReference type="ARBA" id="ARBA00023002"/>
    </source>
</evidence>
<dbReference type="InterPro" id="IPR002347">
    <property type="entry name" value="SDR_fam"/>
</dbReference>
<dbReference type="PANTHER" id="PTHR24320:SF148">
    <property type="entry name" value="NAD(P)-BINDING ROSSMANN-FOLD SUPERFAMILY PROTEIN"/>
    <property type="match status" value="1"/>
</dbReference>
<evidence type="ECO:0000256" key="1">
    <source>
        <dbReference type="ARBA" id="ARBA00006484"/>
    </source>
</evidence>
<evidence type="ECO:0000313" key="4">
    <source>
        <dbReference type="EMBL" id="QLL65374.1"/>
    </source>
</evidence>
<dbReference type="Proteomes" id="UP000510721">
    <property type="component" value="Plasmid pEmeITTGR7c"/>
</dbReference>
<keyword evidence="4" id="KW-0614">Plasmid</keyword>
<keyword evidence="2" id="KW-0560">Oxidoreductase</keyword>
<organism evidence="4 5">
    <name type="scientific">Sinorhizobium mexicanum</name>
    <dbReference type="NCBI Taxonomy" id="375549"/>
    <lineage>
        <taxon>Bacteria</taxon>
        <taxon>Pseudomonadati</taxon>
        <taxon>Pseudomonadota</taxon>
        <taxon>Alphaproteobacteria</taxon>
        <taxon>Hyphomicrobiales</taxon>
        <taxon>Rhizobiaceae</taxon>
        <taxon>Sinorhizobium/Ensifer group</taxon>
        <taxon>Sinorhizobium</taxon>
    </lineage>
</organism>
<comment type="similarity">
    <text evidence="1">Belongs to the short-chain dehydrogenases/reductases (SDR) family.</text>
</comment>
<dbReference type="EMBL" id="CP041241">
    <property type="protein sequence ID" value="QLL65374.1"/>
    <property type="molecule type" value="Genomic_DNA"/>
</dbReference>
<dbReference type="SUPFAM" id="SSF51735">
    <property type="entry name" value="NAD(P)-binding Rossmann-fold domains"/>
    <property type="match status" value="1"/>
</dbReference>
<dbReference type="AlphaFoldDB" id="A0A859QK51"/>
<dbReference type="PRINTS" id="PR00081">
    <property type="entry name" value="GDHRDH"/>
</dbReference>
<sequence length="320" mass="33855">MHSQHSIATRFGIASTASEVVTGLDLNGTTAVITGGYSGLGLEATRALAGVGAAVIVPARDRSKAERNLADLPNVTIVDLDLTDSGQIAAFGAGLVASGRPVSMLINSAGVMATPLWRSAEGHEGQFAINHLGHFRLTAAIWPALVRANGARVVSVSSRAHQAGGINFEDIHFSRRAYDSVLAYGQAKTANALFAVELDRRGRDVGVRAFSLHPGQILTDIVRYLTPEHLARFDAYDELGNLRIDPANGRKTPEQGAATMVWAAVGSELDGLGGYYLEDFDVAQLYSGELGSKGVANWAIDPDVARRLWEVSVSMTGAFA</sequence>
<dbReference type="Pfam" id="PF00106">
    <property type="entry name" value="adh_short"/>
    <property type="match status" value="1"/>
</dbReference>
<dbReference type="RefSeq" id="WP_180943833.1">
    <property type="nucleotide sequence ID" value="NZ_CP041241.1"/>
</dbReference>
<dbReference type="Gene3D" id="3.40.50.720">
    <property type="entry name" value="NAD(P)-binding Rossmann-like Domain"/>
    <property type="match status" value="1"/>
</dbReference>